<dbReference type="OrthoDB" id="7915765at2"/>
<dbReference type="Proteomes" id="UP000295097">
    <property type="component" value="Unassembled WGS sequence"/>
</dbReference>
<evidence type="ECO:0000313" key="3">
    <source>
        <dbReference type="Proteomes" id="UP000295097"/>
    </source>
</evidence>
<comment type="caution">
    <text evidence="2">The sequence shown here is derived from an EMBL/GenBank/DDBJ whole genome shotgun (WGS) entry which is preliminary data.</text>
</comment>
<evidence type="ECO:0000256" key="1">
    <source>
        <dbReference type="SAM" id="Phobius"/>
    </source>
</evidence>
<dbReference type="RefSeq" id="WP_132314040.1">
    <property type="nucleotide sequence ID" value="NZ_SMAR01000047.1"/>
</dbReference>
<organism evidence="2 3">
    <name type="scientific">Martelella mediterranea</name>
    <dbReference type="NCBI Taxonomy" id="293089"/>
    <lineage>
        <taxon>Bacteria</taxon>
        <taxon>Pseudomonadati</taxon>
        <taxon>Pseudomonadota</taxon>
        <taxon>Alphaproteobacteria</taxon>
        <taxon>Hyphomicrobiales</taxon>
        <taxon>Aurantimonadaceae</taxon>
        <taxon>Martelella</taxon>
    </lineage>
</organism>
<feature type="transmembrane region" description="Helical" evidence="1">
    <location>
        <begin position="59"/>
        <end position="80"/>
    </location>
</feature>
<reference evidence="2 3" key="1">
    <citation type="submission" date="2019-03" db="EMBL/GenBank/DDBJ databases">
        <title>Freshwater and sediment microbial communities from various areas in North America, analyzing microbe dynamics in response to fracking.</title>
        <authorList>
            <person name="Lamendella R."/>
        </authorList>
    </citation>
    <scope>NUCLEOTIDE SEQUENCE [LARGE SCALE GENOMIC DNA]</scope>
    <source>
        <strain evidence="2 3">175.2</strain>
    </source>
</reference>
<accession>A0A4R3NDX3</accession>
<protein>
    <submittedName>
        <fullName evidence="2">Uncharacterized protein</fullName>
    </submittedName>
</protein>
<dbReference type="AlphaFoldDB" id="A0A4R3NDX3"/>
<proteinExistence type="predicted"/>
<keyword evidence="3" id="KW-1185">Reference proteome</keyword>
<keyword evidence="1" id="KW-0472">Membrane</keyword>
<keyword evidence="1" id="KW-0812">Transmembrane</keyword>
<sequence>MTNAAKFDRGFQVEEQGDGLLITGKGAGLSIGRMILMFFPLLLPAAAIAAYLINGPLGFLPYSTVYPLWMFFDVALLWGINRLKSPQFAFRLLPSGLQREGKLYPYQEIGEIFIDNPHMKGQTFASGGIVPGFVVAGSGPAGMTAALSMVTAADTTSRIIGLGARMGASINYRINMRHGNRIVRLATSLDENTALSLFGFLTQDA</sequence>
<dbReference type="EMBL" id="SMAR01000047">
    <property type="protein sequence ID" value="TCT30113.1"/>
    <property type="molecule type" value="Genomic_DNA"/>
</dbReference>
<evidence type="ECO:0000313" key="2">
    <source>
        <dbReference type="EMBL" id="TCT30113.1"/>
    </source>
</evidence>
<gene>
    <name evidence="2" type="ORF">EDC90_10474</name>
</gene>
<name>A0A4R3NDX3_9HYPH</name>
<feature type="transmembrane region" description="Helical" evidence="1">
    <location>
        <begin position="34"/>
        <end position="53"/>
    </location>
</feature>
<keyword evidence="1" id="KW-1133">Transmembrane helix</keyword>